<dbReference type="EMBL" id="CAXLJM020000051">
    <property type="protein sequence ID" value="CAL8115430.1"/>
    <property type="molecule type" value="Genomic_DNA"/>
</dbReference>
<protein>
    <submittedName>
        <fullName evidence="2">Uncharacterized protein</fullName>
    </submittedName>
</protein>
<dbReference type="Pfam" id="PF07841">
    <property type="entry name" value="DM4_12"/>
    <property type="match status" value="1"/>
</dbReference>
<comment type="caution">
    <text evidence="2">The sequence shown here is derived from an EMBL/GenBank/DDBJ whole genome shotgun (WGS) entry which is preliminary data.</text>
</comment>
<gene>
    <name evidence="2" type="ORF">ODALV1_LOCUS16851</name>
</gene>
<proteinExistence type="predicted"/>
<evidence type="ECO:0000313" key="2">
    <source>
        <dbReference type="EMBL" id="CAL8115430.1"/>
    </source>
</evidence>
<feature type="chain" id="PRO_5045745579" evidence="1">
    <location>
        <begin position="31"/>
        <end position="237"/>
    </location>
</feature>
<dbReference type="Proteomes" id="UP001642540">
    <property type="component" value="Unassembled WGS sequence"/>
</dbReference>
<organism evidence="2 3">
    <name type="scientific">Orchesella dallaii</name>
    <dbReference type="NCBI Taxonomy" id="48710"/>
    <lineage>
        <taxon>Eukaryota</taxon>
        <taxon>Metazoa</taxon>
        <taxon>Ecdysozoa</taxon>
        <taxon>Arthropoda</taxon>
        <taxon>Hexapoda</taxon>
        <taxon>Collembola</taxon>
        <taxon>Entomobryomorpha</taxon>
        <taxon>Entomobryoidea</taxon>
        <taxon>Orchesellidae</taxon>
        <taxon>Orchesellinae</taxon>
        <taxon>Orchesella</taxon>
    </lineage>
</organism>
<evidence type="ECO:0000313" key="3">
    <source>
        <dbReference type="Proteomes" id="UP001642540"/>
    </source>
</evidence>
<feature type="signal peptide" evidence="1">
    <location>
        <begin position="1"/>
        <end position="30"/>
    </location>
</feature>
<evidence type="ECO:0000256" key="1">
    <source>
        <dbReference type="SAM" id="SignalP"/>
    </source>
</evidence>
<sequence length="237" mass="27549">MNFRTSTWNRMQQLLCTAILLTWCTTSVLSTEDVSSSNDVDENNKSQQPHSRQKRFIYFNTQSPVDIGLLITVPLSFALPTFNLQTSRRFSRSITEENELLANLTSEDILPSDTFDEPSYNFELGKMSTYFTILQIDEDICQQKVICEVFAEPEKYKPVSDIFEKKLTVDRGPIGEKHSSRYYRYVRAMQEGVAGGEAACQKEYKRCPYAAHERLNMPALHFWTYLTNILRMEFRDE</sequence>
<keyword evidence="1" id="KW-0732">Signal</keyword>
<accession>A0ABP1R3W2</accession>
<keyword evidence="3" id="KW-1185">Reference proteome</keyword>
<reference evidence="2 3" key="1">
    <citation type="submission" date="2024-08" db="EMBL/GenBank/DDBJ databases">
        <authorList>
            <person name="Cucini C."/>
            <person name="Frati F."/>
        </authorList>
    </citation>
    <scope>NUCLEOTIDE SEQUENCE [LARGE SCALE GENOMIC DNA]</scope>
</reference>
<name>A0ABP1R3W2_9HEXA</name>
<dbReference type="InterPro" id="IPR006631">
    <property type="entry name" value="DM4_12"/>
</dbReference>